<reference evidence="2" key="1">
    <citation type="journal article" date="2016" name="Stand. Genomic Sci.">
        <title>Complete genome sequence of Methanospirillum hungatei type strain JF1.</title>
        <authorList>
            <person name="Gunsalus R.P."/>
            <person name="Cook L.E."/>
            <person name="Crable B."/>
            <person name="Rohlin L."/>
            <person name="McDonald E."/>
            <person name="Mouttaki H."/>
            <person name="Sieber J.R."/>
            <person name="Poweleit N."/>
            <person name="Zhou H."/>
            <person name="Lapidus A.L."/>
            <person name="Daligault H.E."/>
            <person name="Land M."/>
            <person name="Gilna P."/>
            <person name="Ivanova N."/>
            <person name="Kyrpides N."/>
            <person name="Culley D.E."/>
            <person name="McInerney M.J."/>
        </authorList>
    </citation>
    <scope>NUCLEOTIDE SEQUENCE [LARGE SCALE GENOMIC DNA]</scope>
    <source>
        <strain evidence="2">ATCC 27890 / DSM 864 / NBRC 100397 / JF-1</strain>
    </source>
</reference>
<proteinExistence type="predicted"/>
<dbReference type="Proteomes" id="UP000001941">
    <property type="component" value="Chromosome"/>
</dbReference>
<accession>Q2FRS3</accession>
<gene>
    <name evidence="1" type="ordered locus">Mhun_3069</name>
</gene>
<sequence>MTSPWWNRKGDEIDRVAIDLDRTLMAECKTVINQKIRPRIFSRGNEKSRIHLSPHSSGYRWSDNPKNYEQRIAEAGWQFFLVPSLFSLFLKKPSIWQ</sequence>
<organism evidence="1 2">
    <name type="scientific">Methanospirillum hungatei JF-1 (strain ATCC 27890 / DSM 864 / NBRC 100397 / JF-1)</name>
    <dbReference type="NCBI Taxonomy" id="323259"/>
    <lineage>
        <taxon>Archaea</taxon>
        <taxon>Methanobacteriati</taxon>
        <taxon>Methanobacteriota</taxon>
        <taxon>Stenosarchaea group</taxon>
        <taxon>Methanomicrobia</taxon>
        <taxon>Methanomicrobiales</taxon>
        <taxon>Methanospirillaceae</taxon>
        <taxon>Methanospirillum</taxon>
    </lineage>
</organism>
<keyword evidence="2" id="KW-1185">Reference proteome</keyword>
<evidence type="ECO:0000313" key="1">
    <source>
        <dbReference type="EMBL" id="ABD42756.1"/>
    </source>
</evidence>
<dbReference type="STRING" id="323259.Mhun_3069"/>
<dbReference type="KEGG" id="mhu:Mhun_3069"/>
<dbReference type="AlphaFoldDB" id="Q2FRS3"/>
<name>Q2FRS3_METHJ</name>
<protein>
    <submittedName>
        <fullName evidence="1">Uncharacterized protein</fullName>
    </submittedName>
</protein>
<evidence type="ECO:0000313" key="2">
    <source>
        <dbReference type="Proteomes" id="UP000001941"/>
    </source>
</evidence>
<dbReference type="EnsemblBacteria" id="ABD42756">
    <property type="protein sequence ID" value="ABD42756"/>
    <property type="gene ID" value="Mhun_3069"/>
</dbReference>
<dbReference type="EMBL" id="CP000254">
    <property type="protein sequence ID" value="ABD42756.1"/>
    <property type="molecule type" value="Genomic_DNA"/>
</dbReference>
<dbReference type="HOGENOM" id="CLU_2340187_0_0_2"/>
<dbReference type="InParanoid" id="Q2FRS3"/>